<gene>
    <name evidence="7" type="ORF">Salat_2297400</name>
</gene>
<feature type="signal peptide" evidence="5">
    <location>
        <begin position="1"/>
        <end position="29"/>
    </location>
</feature>
<evidence type="ECO:0000256" key="4">
    <source>
        <dbReference type="RuleBase" id="RU000628"/>
    </source>
</evidence>
<dbReference type="PANTHER" id="PTHR33076">
    <property type="entry name" value="NON-SPECIFIC LIPID-TRANSFER PROTEIN 2-RELATED"/>
    <property type="match status" value="1"/>
</dbReference>
<dbReference type="Gene3D" id="1.10.110.10">
    <property type="entry name" value="Plant lipid-transfer and hydrophobic proteins"/>
    <property type="match status" value="1"/>
</dbReference>
<accession>A0AAE1XWF5</accession>
<keyword evidence="2 4" id="KW-0813">Transport</keyword>
<dbReference type="InterPro" id="IPR036312">
    <property type="entry name" value="Bifun_inhib/LTP/seed_sf"/>
</dbReference>
<organism evidence="7 8">
    <name type="scientific">Sesamum alatum</name>
    <dbReference type="NCBI Taxonomy" id="300844"/>
    <lineage>
        <taxon>Eukaryota</taxon>
        <taxon>Viridiplantae</taxon>
        <taxon>Streptophyta</taxon>
        <taxon>Embryophyta</taxon>
        <taxon>Tracheophyta</taxon>
        <taxon>Spermatophyta</taxon>
        <taxon>Magnoliopsida</taxon>
        <taxon>eudicotyledons</taxon>
        <taxon>Gunneridae</taxon>
        <taxon>Pentapetalae</taxon>
        <taxon>asterids</taxon>
        <taxon>lamiids</taxon>
        <taxon>Lamiales</taxon>
        <taxon>Pedaliaceae</taxon>
        <taxon>Sesamum</taxon>
    </lineage>
</organism>
<feature type="domain" description="Bifunctional inhibitor/plant lipid transfer protein/seed storage helical" evidence="6">
    <location>
        <begin position="38"/>
        <end position="122"/>
    </location>
</feature>
<dbReference type="Pfam" id="PF00234">
    <property type="entry name" value="Tryp_alpha_amyl"/>
    <property type="match status" value="1"/>
</dbReference>
<feature type="chain" id="PRO_5042103481" description="Non-specific lipid-transfer protein" evidence="5">
    <location>
        <begin position="30"/>
        <end position="126"/>
    </location>
</feature>
<dbReference type="PROSITE" id="PS00597">
    <property type="entry name" value="PLANT_LTP"/>
    <property type="match status" value="1"/>
</dbReference>
<keyword evidence="3 4" id="KW-0446">Lipid-binding</keyword>
<dbReference type="PRINTS" id="PR00382">
    <property type="entry name" value="LIPIDTRNSFER"/>
</dbReference>
<dbReference type="Proteomes" id="UP001293254">
    <property type="component" value="Unassembled WGS sequence"/>
</dbReference>
<dbReference type="SMART" id="SM00499">
    <property type="entry name" value="AAI"/>
    <property type="match status" value="1"/>
</dbReference>
<dbReference type="EMBL" id="JACGWO010000009">
    <property type="protein sequence ID" value="KAK4418846.1"/>
    <property type="molecule type" value="Genomic_DNA"/>
</dbReference>
<evidence type="ECO:0000256" key="2">
    <source>
        <dbReference type="ARBA" id="ARBA00022448"/>
    </source>
</evidence>
<proteinExistence type="inferred from homology"/>
<dbReference type="InterPro" id="IPR000528">
    <property type="entry name" value="Plant_nsLTP"/>
</dbReference>
<evidence type="ECO:0000259" key="6">
    <source>
        <dbReference type="SMART" id="SM00499"/>
    </source>
</evidence>
<keyword evidence="5" id="KW-0732">Signal</keyword>
<protein>
    <recommendedName>
        <fullName evidence="4">Non-specific lipid-transfer protein</fullName>
    </recommendedName>
</protein>
<evidence type="ECO:0000256" key="1">
    <source>
        <dbReference type="ARBA" id="ARBA00009748"/>
    </source>
</evidence>
<dbReference type="AlphaFoldDB" id="A0AAE1XWF5"/>
<name>A0AAE1XWF5_9LAMI</name>
<dbReference type="InterPro" id="IPR016140">
    <property type="entry name" value="Bifunc_inhib/LTP/seed_store"/>
</dbReference>
<sequence length="126" mass="13097">MARSGIIKATYIVIIIAVAAVVLPLLTEAAAPPAKISCGKVTSTLAPCFEYVLGGGKVPINCCDGVQWLYKQASTTTDRRNVCVCLKSITKSASPGAINNAKSLPGKCGVSLPYEITPAIDCNKVN</sequence>
<comment type="function">
    <text evidence="4">Plant non-specific lipid-transfer proteins transfer phospholipids as well as galactolipids across membranes. May play a role in wax or cutin deposition in the cell walls of expanding epidermal cells and certain secretory tissues.</text>
</comment>
<comment type="similarity">
    <text evidence="1 4">Belongs to the plant LTP family.</text>
</comment>
<keyword evidence="8" id="KW-1185">Reference proteome</keyword>
<dbReference type="CDD" id="cd01960">
    <property type="entry name" value="nsLTP1"/>
    <property type="match status" value="1"/>
</dbReference>
<evidence type="ECO:0000313" key="8">
    <source>
        <dbReference type="Proteomes" id="UP001293254"/>
    </source>
</evidence>
<dbReference type="GO" id="GO:0006869">
    <property type="term" value="P:lipid transport"/>
    <property type="evidence" value="ECO:0007669"/>
    <property type="project" value="InterPro"/>
</dbReference>
<evidence type="ECO:0000256" key="5">
    <source>
        <dbReference type="SAM" id="SignalP"/>
    </source>
</evidence>
<reference evidence="7" key="2">
    <citation type="journal article" date="2024" name="Plant">
        <title>Genomic evolution and insights into agronomic trait innovations of Sesamum species.</title>
        <authorList>
            <person name="Miao H."/>
            <person name="Wang L."/>
            <person name="Qu L."/>
            <person name="Liu H."/>
            <person name="Sun Y."/>
            <person name="Le M."/>
            <person name="Wang Q."/>
            <person name="Wei S."/>
            <person name="Zheng Y."/>
            <person name="Lin W."/>
            <person name="Duan Y."/>
            <person name="Cao H."/>
            <person name="Xiong S."/>
            <person name="Wang X."/>
            <person name="Wei L."/>
            <person name="Li C."/>
            <person name="Ma Q."/>
            <person name="Ju M."/>
            <person name="Zhao R."/>
            <person name="Li G."/>
            <person name="Mu C."/>
            <person name="Tian Q."/>
            <person name="Mei H."/>
            <person name="Zhang T."/>
            <person name="Gao T."/>
            <person name="Zhang H."/>
        </authorList>
    </citation>
    <scope>NUCLEOTIDE SEQUENCE</scope>
    <source>
        <strain evidence="7">3651</strain>
    </source>
</reference>
<dbReference type="SUPFAM" id="SSF47699">
    <property type="entry name" value="Bifunctional inhibitor/lipid-transfer protein/seed storage 2S albumin"/>
    <property type="match status" value="1"/>
</dbReference>
<evidence type="ECO:0000313" key="7">
    <source>
        <dbReference type="EMBL" id="KAK4418846.1"/>
    </source>
</evidence>
<evidence type="ECO:0000256" key="3">
    <source>
        <dbReference type="ARBA" id="ARBA00023121"/>
    </source>
</evidence>
<reference evidence="7" key="1">
    <citation type="submission" date="2020-06" db="EMBL/GenBank/DDBJ databases">
        <authorList>
            <person name="Li T."/>
            <person name="Hu X."/>
            <person name="Zhang T."/>
            <person name="Song X."/>
            <person name="Zhang H."/>
            <person name="Dai N."/>
            <person name="Sheng W."/>
            <person name="Hou X."/>
            <person name="Wei L."/>
        </authorList>
    </citation>
    <scope>NUCLEOTIDE SEQUENCE</scope>
    <source>
        <strain evidence="7">3651</strain>
        <tissue evidence="7">Leaf</tissue>
    </source>
</reference>
<dbReference type="GO" id="GO:0008289">
    <property type="term" value="F:lipid binding"/>
    <property type="evidence" value="ECO:0007669"/>
    <property type="project" value="UniProtKB-KW"/>
</dbReference>
<comment type="caution">
    <text evidence="7">The sequence shown here is derived from an EMBL/GenBank/DDBJ whole genome shotgun (WGS) entry which is preliminary data.</text>
</comment>